<evidence type="ECO:0000256" key="13">
    <source>
        <dbReference type="ARBA" id="ARBA00045533"/>
    </source>
</evidence>
<evidence type="ECO:0000256" key="4">
    <source>
        <dbReference type="ARBA" id="ARBA00013208"/>
    </source>
</evidence>
<keyword evidence="12" id="KW-0472">Membrane</keyword>
<gene>
    <name evidence="17" type="ORF">BCR34DRAFT_442839</name>
</gene>
<dbReference type="GO" id="GO:0005787">
    <property type="term" value="C:signal peptidase complex"/>
    <property type="evidence" value="ECO:0007669"/>
    <property type="project" value="UniProtKB-ARBA"/>
</dbReference>
<keyword evidence="10" id="KW-0735">Signal-anchor</keyword>
<comment type="function">
    <text evidence="13">Catalytic component of the signal peptidase complex (SPC) which catalyzes the cleavage of N-terminal signal sequences from nascent proteins as they are translocated into the lumen of the endoplasmic reticulum. Specifically cleaves N-terminal signal peptides that contain a hydrophobic alpha-helix (h-region) shorter than 18-20 amino acids.</text>
</comment>
<dbReference type="PANTHER" id="PTHR10806">
    <property type="entry name" value="SIGNAL PEPTIDASE COMPLEX CATALYTIC SUBUNIT SEC11"/>
    <property type="match status" value="1"/>
</dbReference>
<evidence type="ECO:0000313" key="18">
    <source>
        <dbReference type="Proteomes" id="UP000193144"/>
    </source>
</evidence>
<dbReference type="STRING" id="1231657.A0A1Y1Y3N9"/>
<dbReference type="NCBIfam" id="TIGR02228">
    <property type="entry name" value="sigpep_I_arch"/>
    <property type="match status" value="1"/>
</dbReference>
<comment type="subunit">
    <text evidence="14">Component of the signal peptidase complex (SPC) composed of a catalytic subunit SEC11 and three accessory subunits SPC1, SPC2 and SPC3. The complex induces a local thinning of the ER membrane which is used to measure the length of the signal peptide (SP) h-region of protein substrates. This ensures the selectivity of the complex towards h-regions shorter than 18-20 amino acids. SPC associates with the translocon complex.</text>
</comment>
<dbReference type="PRINTS" id="PR00728">
    <property type="entry name" value="SIGNALPTASE"/>
</dbReference>
<dbReference type="InterPro" id="IPR019756">
    <property type="entry name" value="Pept_S26A_signal_pept_1_Ser-AS"/>
</dbReference>
<dbReference type="EC" id="3.4.21.89" evidence="4 15"/>
<dbReference type="OrthoDB" id="10257561at2759"/>
<keyword evidence="8 15" id="KW-0378">Hydrolase</keyword>
<evidence type="ECO:0000256" key="11">
    <source>
        <dbReference type="ARBA" id="ARBA00022989"/>
    </source>
</evidence>
<evidence type="ECO:0000256" key="9">
    <source>
        <dbReference type="ARBA" id="ARBA00022824"/>
    </source>
</evidence>
<keyword evidence="6 15" id="KW-0645">Protease</keyword>
<dbReference type="PANTHER" id="PTHR10806:SF6">
    <property type="entry name" value="SIGNAL PEPTIDASE COMPLEX CATALYTIC SUBUNIT SEC11"/>
    <property type="match status" value="1"/>
</dbReference>
<dbReference type="SUPFAM" id="SSF51306">
    <property type="entry name" value="LexA/Signal peptidase"/>
    <property type="match status" value="1"/>
</dbReference>
<evidence type="ECO:0000256" key="15">
    <source>
        <dbReference type="RuleBase" id="RU362047"/>
    </source>
</evidence>
<feature type="non-terminal residue" evidence="17">
    <location>
        <position position="144"/>
    </location>
</feature>
<evidence type="ECO:0000256" key="14">
    <source>
        <dbReference type="ARBA" id="ARBA00047037"/>
    </source>
</evidence>
<comment type="caution">
    <text evidence="17">The sequence shown here is derived from an EMBL/GenBank/DDBJ whole genome shotgun (WGS) entry which is preliminary data.</text>
</comment>
<keyword evidence="9 15" id="KW-0256">Endoplasmic reticulum</keyword>
<dbReference type="InterPro" id="IPR036286">
    <property type="entry name" value="LexA/Signal_pep-like_sf"/>
</dbReference>
<comment type="similarity">
    <text evidence="3 15">Belongs to the peptidase S26B family.</text>
</comment>
<protein>
    <recommendedName>
        <fullName evidence="5 15">Signal peptidase complex catalytic subunit SEC11</fullName>
        <ecNumber evidence="4 15">3.4.21.89</ecNumber>
    </recommendedName>
</protein>
<proteinExistence type="inferred from homology"/>
<evidence type="ECO:0000256" key="3">
    <source>
        <dbReference type="ARBA" id="ARBA00011035"/>
    </source>
</evidence>
<evidence type="ECO:0000256" key="6">
    <source>
        <dbReference type="ARBA" id="ARBA00022670"/>
    </source>
</evidence>
<keyword evidence="18" id="KW-1185">Reference proteome</keyword>
<comment type="subcellular location">
    <subcellularLocation>
        <location evidence="2">Endoplasmic reticulum membrane</location>
        <topology evidence="2">Single-pass type II membrane protein</topology>
    </subcellularLocation>
</comment>
<organism evidence="17 18">
    <name type="scientific">Clohesyomyces aquaticus</name>
    <dbReference type="NCBI Taxonomy" id="1231657"/>
    <lineage>
        <taxon>Eukaryota</taxon>
        <taxon>Fungi</taxon>
        <taxon>Dikarya</taxon>
        <taxon>Ascomycota</taxon>
        <taxon>Pezizomycotina</taxon>
        <taxon>Dothideomycetes</taxon>
        <taxon>Pleosporomycetidae</taxon>
        <taxon>Pleosporales</taxon>
        <taxon>Lindgomycetaceae</taxon>
        <taxon>Clohesyomyces</taxon>
    </lineage>
</organism>
<reference evidence="17 18" key="1">
    <citation type="submission" date="2016-07" db="EMBL/GenBank/DDBJ databases">
        <title>Pervasive Adenine N6-methylation of Active Genes in Fungi.</title>
        <authorList>
            <consortium name="DOE Joint Genome Institute"/>
            <person name="Mondo S.J."/>
            <person name="Dannebaum R.O."/>
            <person name="Kuo R.C."/>
            <person name="Labutti K."/>
            <person name="Haridas S."/>
            <person name="Kuo A."/>
            <person name="Salamov A."/>
            <person name="Ahrendt S.R."/>
            <person name="Lipzen A."/>
            <person name="Sullivan W."/>
            <person name="Andreopoulos W.B."/>
            <person name="Clum A."/>
            <person name="Lindquist E."/>
            <person name="Daum C."/>
            <person name="Ramamoorthy G.K."/>
            <person name="Gryganskyi A."/>
            <person name="Culley D."/>
            <person name="Magnuson J.K."/>
            <person name="James T.Y."/>
            <person name="O'Malley M.A."/>
            <person name="Stajich J.E."/>
            <person name="Spatafora J.W."/>
            <person name="Visel A."/>
            <person name="Grigoriev I.V."/>
        </authorList>
    </citation>
    <scope>NUCLEOTIDE SEQUENCE [LARGE SCALE GENOMIC DNA]</scope>
    <source>
        <strain evidence="17 18">CBS 115471</strain>
    </source>
</reference>
<evidence type="ECO:0000256" key="1">
    <source>
        <dbReference type="ARBA" id="ARBA00000677"/>
    </source>
</evidence>
<keyword evidence="11" id="KW-1133">Transmembrane helix</keyword>
<dbReference type="GO" id="GO:0009003">
    <property type="term" value="F:signal peptidase activity"/>
    <property type="evidence" value="ECO:0007669"/>
    <property type="project" value="UniProtKB-EC"/>
</dbReference>
<dbReference type="AlphaFoldDB" id="A0A1Y1Y3N9"/>
<comment type="catalytic activity">
    <reaction evidence="1 15">
        <text>Cleavage of hydrophobic, N-terminal signal or leader sequences from secreted and periplasmic proteins.</text>
        <dbReference type="EC" id="3.4.21.89"/>
    </reaction>
</comment>
<evidence type="ECO:0000256" key="7">
    <source>
        <dbReference type="ARBA" id="ARBA00022692"/>
    </source>
</evidence>
<feature type="non-terminal residue" evidence="17">
    <location>
        <position position="1"/>
    </location>
</feature>
<dbReference type="EMBL" id="MCFA01000378">
    <property type="protein sequence ID" value="ORX92641.1"/>
    <property type="molecule type" value="Genomic_DNA"/>
</dbReference>
<feature type="domain" description="Peptidase S24/S26A/S26B/S26C" evidence="16">
    <location>
        <begin position="11"/>
        <end position="62"/>
    </location>
</feature>
<dbReference type="GO" id="GO:0006465">
    <property type="term" value="P:signal peptide processing"/>
    <property type="evidence" value="ECO:0007669"/>
    <property type="project" value="UniProtKB-UniRule"/>
</dbReference>
<evidence type="ECO:0000259" key="16">
    <source>
        <dbReference type="Pfam" id="PF00717"/>
    </source>
</evidence>
<dbReference type="Pfam" id="PF00717">
    <property type="entry name" value="Peptidase_S24"/>
    <property type="match status" value="1"/>
</dbReference>
<dbReference type="CDD" id="cd06462">
    <property type="entry name" value="Peptidase_S24_S26"/>
    <property type="match status" value="1"/>
</dbReference>
<evidence type="ECO:0000256" key="2">
    <source>
        <dbReference type="ARBA" id="ARBA00004648"/>
    </source>
</evidence>
<accession>A0A1Y1Y3N9</accession>
<evidence type="ECO:0000256" key="10">
    <source>
        <dbReference type="ARBA" id="ARBA00022968"/>
    </source>
</evidence>
<dbReference type="Proteomes" id="UP000193144">
    <property type="component" value="Unassembled WGS sequence"/>
</dbReference>
<evidence type="ECO:0000256" key="5">
    <source>
        <dbReference type="ARBA" id="ARBA00019685"/>
    </source>
</evidence>
<dbReference type="InterPro" id="IPR001733">
    <property type="entry name" value="Peptidase_S26B"/>
</dbReference>
<name>A0A1Y1Y3N9_9PLEO</name>
<sequence length="144" mass="16259">LLLWTTLKFITKSTHPILTVSSESMEPTFHRGDIILLSNRQQNIIIGDIPVVWFAGKPLPMVHRAIEVTQEFGMGSQRILTKGDNNDLNDTWLYPDGRKFVHREEIVGLVWGHIPYLGWPSLVVKDQPWILVPAIVVIISAGVV</sequence>
<dbReference type="Gene3D" id="2.10.109.10">
    <property type="entry name" value="Umud Fragment, subunit A"/>
    <property type="match status" value="1"/>
</dbReference>
<dbReference type="GO" id="GO:0004252">
    <property type="term" value="F:serine-type endopeptidase activity"/>
    <property type="evidence" value="ECO:0007669"/>
    <property type="project" value="InterPro"/>
</dbReference>
<evidence type="ECO:0000256" key="8">
    <source>
        <dbReference type="ARBA" id="ARBA00022801"/>
    </source>
</evidence>
<dbReference type="InterPro" id="IPR015927">
    <property type="entry name" value="Peptidase_S24_S26A/B/C"/>
</dbReference>
<evidence type="ECO:0000313" key="17">
    <source>
        <dbReference type="EMBL" id="ORX92641.1"/>
    </source>
</evidence>
<evidence type="ECO:0000256" key="12">
    <source>
        <dbReference type="ARBA" id="ARBA00023136"/>
    </source>
</evidence>
<keyword evidence="7" id="KW-0812">Transmembrane</keyword>
<dbReference type="PROSITE" id="PS00501">
    <property type="entry name" value="SPASE_I_1"/>
    <property type="match status" value="1"/>
</dbReference>